<evidence type="ECO:0000313" key="2">
    <source>
        <dbReference type="EMBL" id="QGM46732.1"/>
    </source>
</evidence>
<dbReference type="EMBL" id="CP046052">
    <property type="protein sequence ID" value="QGM46732.1"/>
    <property type="molecule type" value="Genomic_DNA"/>
</dbReference>
<accession>A0A6B8KGH7</accession>
<dbReference type="KEGG" id="mhey:H2LOC_014090"/>
<dbReference type="InterPro" id="IPR018774">
    <property type="entry name" value="Phage_Mu_GpT"/>
</dbReference>
<gene>
    <name evidence="2" type="ORF">H2LOC_014090</name>
</gene>
<dbReference type="Pfam" id="PF10124">
    <property type="entry name" value="Mu-like_gpT"/>
    <property type="match status" value="1"/>
</dbReference>
<sequence>MAGTIITPSVLQAIFQGFSFIFNDALKGVDPTWNKVAMSVPSSASAQNYGWLGQMPRFREWLGDRVVNSLDAFGYQIRNKTYETTIGVKREQIEDDQYGLFNPMFAELGRSVALFPDELVYGLLKTGHTSPCYDGQNFFDTNHPIKDALGNVTVFASNYQAGAAGYNWYLLDTTRAVKPMIYQTRRAFEFVSKTNPQQSDMVWLRNEYEYGVDGRCNAGFGLWQLAFMSSAPLNRTNFRAARAAMRALTADYGRPLGIEPNLLVVGTNQKDLATDLIKAKFLPTDGSPGMQVPAPGVPAVIDNTDMNSIEVFATPWLN</sequence>
<reference evidence="2 3" key="1">
    <citation type="submission" date="2019-11" db="EMBL/GenBank/DDBJ databases">
        <title>The genome sequence of Methylocystis heyeri.</title>
        <authorList>
            <person name="Oshkin I.Y."/>
            <person name="Miroshnikov K."/>
            <person name="Dedysh S.N."/>
        </authorList>
    </citation>
    <scope>NUCLEOTIDE SEQUENCE [LARGE SCALE GENOMIC DNA]</scope>
    <source>
        <strain evidence="2 3">H2</strain>
    </source>
</reference>
<name>A0A6B8KGH7_9HYPH</name>
<evidence type="ECO:0000259" key="1">
    <source>
        <dbReference type="Pfam" id="PF10124"/>
    </source>
</evidence>
<dbReference type="OrthoDB" id="9804833at2"/>
<keyword evidence="3" id="KW-1185">Reference proteome</keyword>
<protein>
    <submittedName>
        <fullName evidence="2">Head protein</fullName>
    </submittedName>
</protein>
<feature type="domain" description="Bacteriophage Mu GpT" evidence="1">
    <location>
        <begin position="11"/>
        <end position="287"/>
    </location>
</feature>
<proteinExistence type="predicted"/>
<evidence type="ECO:0000313" key="3">
    <source>
        <dbReference type="Proteomes" id="UP000309061"/>
    </source>
</evidence>
<dbReference type="RefSeq" id="WP_136497615.1">
    <property type="nucleotide sequence ID" value="NZ_CP046052.1"/>
</dbReference>
<dbReference type="Proteomes" id="UP000309061">
    <property type="component" value="Chromosome"/>
</dbReference>
<organism evidence="2 3">
    <name type="scientific">Methylocystis heyeri</name>
    <dbReference type="NCBI Taxonomy" id="391905"/>
    <lineage>
        <taxon>Bacteria</taxon>
        <taxon>Pseudomonadati</taxon>
        <taxon>Pseudomonadota</taxon>
        <taxon>Alphaproteobacteria</taxon>
        <taxon>Hyphomicrobiales</taxon>
        <taxon>Methylocystaceae</taxon>
        <taxon>Methylocystis</taxon>
    </lineage>
</organism>
<dbReference type="AlphaFoldDB" id="A0A6B8KGH7"/>